<name>A0A6M0RF20_9CYAN</name>
<evidence type="ECO:0000313" key="1">
    <source>
        <dbReference type="EMBL" id="NEZ54201.1"/>
    </source>
</evidence>
<reference evidence="1 2" key="1">
    <citation type="journal article" date="2020" name="Microb. Ecol.">
        <title>Ecogenomics of the Marine Benthic Filamentous Cyanobacterium Adonisia.</title>
        <authorList>
            <person name="Walter J.M."/>
            <person name="Coutinho F.H."/>
            <person name="Leomil L."/>
            <person name="Hargreaves P.I."/>
            <person name="Campeao M.E."/>
            <person name="Vieira V.V."/>
            <person name="Silva B.S."/>
            <person name="Fistarol G.O."/>
            <person name="Salomon P.S."/>
            <person name="Sawabe T."/>
            <person name="Mino S."/>
            <person name="Hosokawa M."/>
            <person name="Miyashita H."/>
            <person name="Maruyama F."/>
            <person name="van Verk M.C."/>
            <person name="Dutilh B.E."/>
            <person name="Thompson C.C."/>
            <person name="Thompson F.L."/>
        </authorList>
    </citation>
    <scope>NUCLEOTIDE SEQUENCE [LARGE SCALE GENOMIC DNA]</scope>
    <source>
        <strain evidence="1 2">CCMR0081</strain>
    </source>
</reference>
<dbReference type="EMBL" id="QXHD01000001">
    <property type="protein sequence ID" value="NEZ54201.1"/>
    <property type="molecule type" value="Genomic_DNA"/>
</dbReference>
<dbReference type="Proteomes" id="UP000481033">
    <property type="component" value="Unassembled WGS sequence"/>
</dbReference>
<evidence type="ECO:0000313" key="2">
    <source>
        <dbReference type="Proteomes" id="UP000481033"/>
    </source>
</evidence>
<dbReference type="AlphaFoldDB" id="A0A6M0RF20"/>
<keyword evidence="2" id="KW-1185">Reference proteome</keyword>
<proteinExistence type="predicted"/>
<sequence length="163" mass="17315">MGKSLFNSAKLFKACLIFSSLCLVHVESSRRFGDLSAQPVATASGLLEPGCSGPGLDRNGVFGTIYRNPFATASTSWTSSDIARTGQVIVALDLLISGRTIPWGFDDHSSGPSFAEVIGAVAFPNFREAGFYQANSSHSVFGFDDIFLFSEGFCSNSDMSAFG</sequence>
<accession>A0A6M0RF20</accession>
<comment type="caution">
    <text evidence="1">The sequence shown here is derived from an EMBL/GenBank/DDBJ whole genome shotgun (WGS) entry which is preliminary data.</text>
</comment>
<protein>
    <submittedName>
        <fullName evidence="1">Uncharacterized protein</fullName>
    </submittedName>
</protein>
<organism evidence="1 2">
    <name type="scientific">Adonisia turfae CCMR0081</name>
    <dbReference type="NCBI Taxonomy" id="2292702"/>
    <lineage>
        <taxon>Bacteria</taxon>
        <taxon>Bacillati</taxon>
        <taxon>Cyanobacteriota</taxon>
        <taxon>Adonisia</taxon>
        <taxon>Adonisia turfae</taxon>
    </lineage>
</organism>
<gene>
    <name evidence="1" type="ORF">DXZ20_00465</name>
</gene>